<name>A0A6J4NDT8_9ACTN</name>
<keyword evidence="1" id="KW-1133">Transmembrane helix</keyword>
<dbReference type="EMBL" id="CADCUW010000026">
    <property type="protein sequence ID" value="CAA9385122.1"/>
    <property type="molecule type" value="Genomic_DNA"/>
</dbReference>
<evidence type="ECO:0000256" key="1">
    <source>
        <dbReference type="SAM" id="Phobius"/>
    </source>
</evidence>
<keyword evidence="1" id="KW-0472">Membrane</keyword>
<sequence length="57" mass="6250">MQLGAAIWVVFEALFLLFAINSGNLFFVGLVYGIRGLAYRSSPSGSWSGPRRSLLSR</sequence>
<feature type="transmembrane region" description="Helical" evidence="1">
    <location>
        <begin position="6"/>
        <end position="32"/>
    </location>
</feature>
<dbReference type="AlphaFoldDB" id="A0A6J4NDT8"/>
<evidence type="ECO:0000313" key="2">
    <source>
        <dbReference type="EMBL" id="CAA9385122.1"/>
    </source>
</evidence>
<organism evidence="2">
    <name type="scientific">uncultured Rubrobacteraceae bacterium</name>
    <dbReference type="NCBI Taxonomy" id="349277"/>
    <lineage>
        <taxon>Bacteria</taxon>
        <taxon>Bacillati</taxon>
        <taxon>Actinomycetota</taxon>
        <taxon>Rubrobacteria</taxon>
        <taxon>Rubrobacterales</taxon>
        <taxon>Rubrobacteraceae</taxon>
        <taxon>environmental samples</taxon>
    </lineage>
</organism>
<keyword evidence="1" id="KW-0812">Transmembrane</keyword>
<reference evidence="2" key="1">
    <citation type="submission" date="2020-02" db="EMBL/GenBank/DDBJ databases">
        <authorList>
            <person name="Meier V. D."/>
        </authorList>
    </citation>
    <scope>NUCLEOTIDE SEQUENCE</scope>
    <source>
        <strain evidence="2">AVDCRST_MAG01</strain>
    </source>
</reference>
<proteinExistence type="predicted"/>
<gene>
    <name evidence="2" type="ORF">AVDCRST_MAG01-01-194</name>
</gene>
<protein>
    <submittedName>
        <fullName evidence="2">Uncharacterized protein</fullName>
    </submittedName>
</protein>
<accession>A0A6J4NDT8</accession>